<dbReference type="PROSITE" id="PS00624">
    <property type="entry name" value="GMC_OXRED_2"/>
    <property type="match status" value="1"/>
</dbReference>
<evidence type="ECO:0000313" key="9">
    <source>
        <dbReference type="Proteomes" id="UP000663193"/>
    </source>
</evidence>
<evidence type="ECO:0000256" key="3">
    <source>
        <dbReference type="PIRSR" id="PIRSR000137-2"/>
    </source>
</evidence>
<name>A0A7U2FEB8_PHANO</name>
<evidence type="ECO:0000256" key="2">
    <source>
        <dbReference type="PIRSR" id="PIRSR000137-1"/>
    </source>
</evidence>
<evidence type="ECO:0000256" key="5">
    <source>
        <dbReference type="SAM" id="SignalP"/>
    </source>
</evidence>
<reference evidence="9" key="1">
    <citation type="journal article" date="2021" name="BMC Genomics">
        <title>Chromosome-level genome assembly and manually-curated proteome of model necrotroph Parastagonospora nodorum Sn15 reveals a genome-wide trove of candidate effector homologs, and redundancy of virulence-related functions within an accessory chromosome.</title>
        <authorList>
            <person name="Bertazzoni S."/>
            <person name="Jones D.A.B."/>
            <person name="Phan H.T."/>
            <person name="Tan K.-C."/>
            <person name="Hane J.K."/>
        </authorList>
    </citation>
    <scope>NUCLEOTIDE SEQUENCE [LARGE SCALE GENOMIC DNA]</scope>
    <source>
        <strain evidence="9">SN15 / ATCC MYA-4574 / FGSC 10173)</strain>
    </source>
</reference>
<dbReference type="PROSITE" id="PS00623">
    <property type="entry name" value="GMC_OXRED_1"/>
    <property type="match status" value="1"/>
</dbReference>
<feature type="binding site" evidence="3">
    <location>
        <position position="121"/>
    </location>
    <ligand>
        <name>FAD</name>
        <dbReference type="ChEBI" id="CHEBI:57692"/>
    </ligand>
</feature>
<dbReference type="InterPro" id="IPR000172">
    <property type="entry name" value="GMC_OxRdtase_N"/>
</dbReference>
<keyword evidence="3 4" id="KW-0274">FAD</keyword>
<keyword evidence="9" id="KW-1185">Reference proteome</keyword>
<evidence type="ECO:0000256" key="1">
    <source>
        <dbReference type="ARBA" id="ARBA00010790"/>
    </source>
</evidence>
<dbReference type="Pfam" id="PF05199">
    <property type="entry name" value="GMC_oxred_C"/>
    <property type="match status" value="1"/>
</dbReference>
<comment type="cofactor">
    <cofactor evidence="3">
        <name>FAD</name>
        <dbReference type="ChEBI" id="CHEBI:57692"/>
    </cofactor>
</comment>
<protein>
    <recommendedName>
        <fullName evidence="6 7">Glucose-methanol-choline oxidoreductase N-terminal domain-containing protein</fullName>
    </recommendedName>
</protein>
<dbReference type="InterPro" id="IPR007867">
    <property type="entry name" value="GMC_OxRtase_C"/>
</dbReference>
<comment type="similarity">
    <text evidence="1 4">Belongs to the GMC oxidoreductase family.</text>
</comment>
<dbReference type="PANTHER" id="PTHR11552">
    <property type="entry name" value="GLUCOSE-METHANOL-CHOLINE GMC OXIDOREDUCTASE"/>
    <property type="match status" value="1"/>
</dbReference>
<dbReference type="PANTHER" id="PTHR11552:SF115">
    <property type="entry name" value="DEHYDROGENASE XPTC-RELATED"/>
    <property type="match status" value="1"/>
</dbReference>
<dbReference type="VEuPathDB" id="FungiDB:JI435_160160"/>
<dbReference type="SUPFAM" id="SSF54373">
    <property type="entry name" value="FAD-linked reductases, C-terminal domain"/>
    <property type="match status" value="1"/>
</dbReference>
<dbReference type="SUPFAM" id="SSF51905">
    <property type="entry name" value="FAD/NAD(P)-binding domain"/>
    <property type="match status" value="1"/>
</dbReference>
<dbReference type="GO" id="GO:0016614">
    <property type="term" value="F:oxidoreductase activity, acting on CH-OH group of donors"/>
    <property type="evidence" value="ECO:0007669"/>
    <property type="project" value="InterPro"/>
</dbReference>
<keyword evidence="4" id="KW-0285">Flavoprotein</keyword>
<feature type="domain" description="Glucose-methanol-choline oxidoreductase N-terminal" evidence="6">
    <location>
        <begin position="119"/>
        <end position="142"/>
    </location>
</feature>
<evidence type="ECO:0000259" key="7">
    <source>
        <dbReference type="PROSITE" id="PS00624"/>
    </source>
</evidence>
<dbReference type="GO" id="GO:0050660">
    <property type="term" value="F:flavin adenine dinucleotide binding"/>
    <property type="evidence" value="ECO:0007669"/>
    <property type="project" value="InterPro"/>
</dbReference>
<organism evidence="8 9">
    <name type="scientific">Phaeosphaeria nodorum (strain SN15 / ATCC MYA-4574 / FGSC 10173)</name>
    <name type="common">Glume blotch fungus</name>
    <name type="synonym">Parastagonospora nodorum</name>
    <dbReference type="NCBI Taxonomy" id="321614"/>
    <lineage>
        <taxon>Eukaryota</taxon>
        <taxon>Fungi</taxon>
        <taxon>Dikarya</taxon>
        <taxon>Ascomycota</taxon>
        <taxon>Pezizomycotina</taxon>
        <taxon>Dothideomycetes</taxon>
        <taxon>Pleosporomycetidae</taxon>
        <taxon>Pleosporales</taxon>
        <taxon>Pleosporineae</taxon>
        <taxon>Phaeosphaeriaceae</taxon>
        <taxon>Parastagonospora</taxon>
    </lineage>
</organism>
<dbReference type="Proteomes" id="UP000663193">
    <property type="component" value="Chromosome 15"/>
</dbReference>
<dbReference type="Gene3D" id="3.30.560.10">
    <property type="entry name" value="Glucose Oxidase, domain 3"/>
    <property type="match status" value="1"/>
</dbReference>
<feature type="signal peptide" evidence="5">
    <location>
        <begin position="1"/>
        <end position="23"/>
    </location>
</feature>
<evidence type="ECO:0000313" key="8">
    <source>
        <dbReference type="EMBL" id="QRD03692.1"/>
    </source>
</evidence>
<feature type="active site" description="Proton acceptor" evidence="2">
    <location>
        <position position="599"/>
    </location>
</feature>
<feature type="chain" id="PRO_5031427657" description="Glucose-methanol-choline oxidoreductase N-terminal domain-containing protein" evidence="5">
    <location>
        <begin position="24"/>
        <end position="627"/>
    </location>
</feature>
<sequence length="627" mass="66095">MPSMFCLEVVSLTLALATTGVLSHPLFNGQLIERAEDLLPEYDYVIVGGGASGLTVANRLSEQSSVNVLVIEAGSFDNKEDFVTIPGLAGGAIGTKYDWNTSYAAGAGVGGRVVSIPQGKVVGGSTKLNRMVFDRGSKSDYDGWETLGNKGWNFAGLLPYIKKNEKHTPPTAEIAAEYDIKYDAKNYGTTGYMQTTFSPFFWPLTKNLITATKALGIPINDQGTGQAIGGYFCPKNMDPKELVRSSAREAYYDSAVQRPNFHLLANNQVSRIVTSKANGAVKVTGIEYASSSTAERKTVKVKREAVLAAGTLHSPQLLQVSGIGDAKLLNTINVTTVVDLPGVGHNLHDHLSVAVVNLVTTTEATSSLITSNATFAAEARRQYDTEKKGPLTSPTGDFLLFLPLSTYSNSSSAVAAQAAAGSASLSLPSDVPACVAKGYEKAYASLNQKLTSKDAAFLEIIWADGVVVLGLQHPYSRGSVKASSSNIFDAPVADAGFLRNPLDVTLLREGVHFARKFAQAPGIAELAPVEVAPGANVTSNADIDAFIKGSASTLYHPAGSCKMGPREEGGVVNGELKVYGVEGLRIVDASVMPILPASHTMTTVYAVAEKAADIIRGAGKAGKSGRY</sequence>
<accession>A0A7U2FEB8</accession>
<dbReference type="AlphaFoldDB" id="A0A7U2FEB8"/>
<dbReference type="PIRSF" id="PIRSF000137">
    <property type="entry name" value="Alcohol_oxidase"/>
    <property type="match status" value="1"/>
</dbReference>
<dbReference type="OrthoDB" id="269227at2759"/>
<feature type="binding site" evidence="3">
    <location>
        <position position="269"/>
    </location>
    <ligand>
        <name>FAD</name>
        <dbReference type="ChEBI" id="CHEBI:57692"/>
    </ligand>
</feature>
<keyword evidence="5" id="KW-0732">Signal</keyword>
<dbReference type="EMBL" id="CP069037">
    <property type="protein sequence ID" value="QRD03692.1"/>
    <property type="molecule type" value="Genomic_DNA"/>
</dbReference>
<dbReference type="InterPro" id="IPR036188">
    <property type="entry name" value="FAD/NAD-bd_sf"/>
</dbReference>
<gene>
    <name evidence="8" type="ORF">JI435_160160</name>
</gene>
<proteinExistence type="inferred from homology"/>
<dbReference type="Gene3D" id="3.50.50.60">
    <property type="entry name" value="FAD/NAD(P)-binding domain"/>
    <property type="match status" value="1"/>
</dbReference>
<evidence type="ECO:0000259" key="6">
    <source>
        <dbReference type="PROSITE" id="PS00623"/>
    </source>
</evidence>
<evidence type="ECO:0000256" key="4">
    <source>
        <dbReference type="RuleBase" id="RU003968"/>
    </source>
</evidence>
<dbReference type="InterPro" id="IPR012132">
    <property type="entry name" value="GMC_OxRdtase"/>
</dbReference>
<feature type="binding site" evidence="3">
    <location>
        <begin position="129"/>
        <end position="132"/>
    </location>
    <ligand>
        <name>FAD</name>
        <dbReference type="ChEBI" id="CHEBI:57692"/>
    </ligand>
</feature>
<dbReference type="Pfam" id="PF00732">
    <property type="entry name" value="GMC_oxred_N"/>
    <property type="match status" value="1"/>
</dbReference>
<feature type="domain" description="Glucose-methanol-choline oxidoreductase N-terminal" evidence="7">
    <location>
        <begin position="310"/>
        <end position="324"/>
    </location>
</feature>
<feature type="active site" description="Proton donor" evidence="2">
    <location>
        <position position="556"/>
    </location>
</feature>